<dbReference type="EMBL" id="REGN01000600">
    <property type="protein sequence ID" value="RNA40732.1"/>
    <property type="molecule type" value="Genomic_DNA"/>
</dbReference>
<evidence type="ECO:0000313" key="3">
    <source>
        <dbReference type="Proteomes" id="UP000276133"/>
    </source>
</evidence>
<gene>
    <name evidence="2" type="ORF">BpHYR1_004859</name>
</gene>
<dbReference type="Pfam" id="PF12762">
    <property type="entry name" value="DDE_Tnp_IS1595"/>
    <property type="match status" value="1"/>
</dbReference>
<evidence type="ECO:0000313" key="2">
    <source>
        <dbReference type="EMBL" id="RNA40732.1"/>
    </source>
</evidence>
<feature type="domain" description="ISXO2-like transposase" evidence="1">
    <location>
        <begin position="2"/>
        <end position="59"/>
    </location>
</feature>
<dbReference type="OrthoDB" id="5862080at2759"/>
<protein>
    <submittedName>
        <fullName evidence="2">ISXO2-like domain-containing</fullName>
    </submittedName>
</protein>
<reference evidence="2 3" key="1">
    <citation type="journal article" date="2018" name="Sci. Rep.">
        <title>Genomic signatures of local adaptation to the degree of environmental predictability in rotifers.</title>
        <authorList>
            <person name="Franch-Gras L."/>
            <person name="Hahn C."/>
            <person name="Garcia-Roger E.M."/>
            <person name="Carmona M.J."/>
            <person name="Serra M."/>
            <person name="Gomez A."/>
        </authorList>
    </citation>
    <scope>NUCLEOTIDE SEQUENCE [LARGE SCALE GENOMIC DNA]</scope>
    <source>
        <strain evidence="2">HYR1</strain>
    </source>
</reference>
<dbReference type="AlphaFoldDB" id="A0A3M7SYC3"/>
<comment type="caution">
    <text evidence="2">The sequence shown here is derived from an EMBL/GenBank/DDBJ whole genome shotgun (WGS) entry which is preliminary data.</text>
</comment>
<name>A0A3M7SYC3_BRAPC</name>
<dbReference type="PANTHER" id="PTHR47163:SF2">
    <property type="entry name" value="SI:DKEY-17M8.2"/>
    <property type="match status" value="1"/>
</dbReference>
<sequence length="186" mass="21546">MFGLVEREMNGRCYIEIVPNRKSKTLLKIIFDRVEEGTTIISDSWSSYEKLKDLNFNHLKQSNGYLRIHIKSFIDEFMWRQTVARDRVAAFNQIIQEIAVFYPADSLKNSVKRKALEIEKASYENPIPSKIASTAVSNVLEKPKGQDKIQCHLCKAVGKMKFVENDWGLKIHKSRCHKDKNVKGKK</sequence>
<evidence type="ECO:0000259" key="1">
    <source>
        <dbReference type="Pfam" id="PF12762"/>
    </source>
</evidence>
<dbReference type="Proteomes" id="UP000276133">
    <property type="component" value="Unassembled WGS sequence"/>
</dbReference>
<dbReference type="PANTHER" id="PTHR47163">
    <property type="entry name" value="DDE_TNP_IS1595 DOMAIN-CONTAINING PROTEIN"/>
    <property type="match status" value="1"/>
</dbReference>
<accession>A0A3M7SYC3</accession>
<dbReference type="InterPro" id="IPR053164">
    <property type="entry name" value="IS1016-like_transposase"/>
</dbReference>
<organism evidence="2 3">
    <name type="scientific">Brachionus plicatilis</name>
    <name type="common">Marine rotifer</name>
    <name type="synonym">Brachionus muelleri</name>
    <dbReference type="NCBI Taxonomy" id="10195"/>
    <lineage>
        <taxon>Eukaryota</taxon>
        <taxon>Metazoa</taxon>
        <taxon>Spiralia</taxon>
        <taxon>Gnathifera</taxon>
        <taxon>Rotifera</taxon>
        <taxon>Eurotatoria</taxon>
        <taxon>Monogononta</taxon>
        <taxon>Pseudotrocha</taxon>
        <taxon>Ploima</taxon>
        <taxon>Brachionidae</taxon>
        <taxon>Brachionus</taxon>
    </lineage>
</organism>
<dbReference type="InterPro" id="IPR024445">
    <property type="entry name" value="Tnp_ISXO2-like"/>
</dbReference>
<proteinExistence type="predicted"/>
<keyword evidence="3" id="KW-1185">Reference proteome</keyword>